<evidence type="ECO:0000259" key="4">
    <source>
        <dbReference type="PROSITE" id="PS50994"/>
    </source>
</evidence>
<gene>
    <name evidence="5" type="ORF">Tco_1019482</name>
</gene>
<reference evidence="5" key="2">
    <citation type="submission" date="2022-01" db="EMBL/GenBank/DDBJ databases">
        <authorList>
            <person name="Yamashiro T."/>
            <person name="Shiraishi A."/>
            <person name="Satake H."/>
            <person name="Nakayama K."/>
        </authorList>
    </citation>
    <scope>NUCLEOTIDE SEQUENCE</scope>
</reference>
<dbReference type="PANTHER" id="PTHR42648:SF21">
    <property type="entry name" value="CYSTEINE-RICH RLK (RECEPTOR-LIKE PROTEIN KINASE) 8"/>
    <property type="match status" value="1"/>
</dbReference>
<comment type="caution">
    <text evidence="5">The sequence shown here is derived from an EMBL/GenBank/DDBJ whole genome shotgun (WGS) entry which is preliminary data.</text>
</comment>
<evidence type="ECO:0000256" key="3">
    <source>
        <dbReference type="SAM" id="MobiDB-lite"/>
    </source>
</evidence>
<keyword evidence="2" id="KW-0378">Hydrolase</keyword>
<dbReference type="Gene3D" id="3.30.420.10">
    <property type="entry name" value="Ribonuclease H-like superfamily/Ribonuclease H"/>
    <property type="match status" value="1"/>
</dbReference>
<dbReference type="EMBL" id="BQNB010017859">
    <property type="protein sequence ID" value="GJT68002.1"/>
    <property type="molecule type" value="Genomic_DNA"/>
</dbReference>
<dbReference type="InterPro" id="IPR036397">
    <property type="entry name" value="RNaseH_sf"/>
</dbReference>
<dbReference type="InterPro" id="IPR012337">
    <property type="entry name" value="RNaseH-like_sf"/>
</dbReference>
<proteinExistence type="predicted"/>
<feature type="compositionally biased region" description="Polar residues" evidence="3">
    <location>
        <begin position="187"/>
        <end position="200"/>
    </location>
</feature>
<accession>A0ABQ5FZL4</accession>
<protein>
    <submittedName>
        <fullName evidence="5">Retrovirus-related pol polyprotein from transposon TNT 1-94</fullName>
    </submittedName>
</protein>
<feature type="compositionally biased region" description="Polar residues" evidence="3">
    <location>
        <begin position="572"/>
        <end position="600"/>
    </location>
</feature>
<evidence type="ECO:0000313" key="5">
    <source>
        <dbReference type="EMBL" id="GJT68002.1"/>
    </source>
</evidence>
<dbReference type="InterPro" id="IPR013103">
    <property type="entry name" value="RVT_2"/>
</dbReference>
<dbReference type="InterPro" id="IPR039537">
    <property type="entry name" value="Retrotran_Ty1/copia-like"/>
</dbReference>
<feature type="region of interest" description="Disordered" evidence="3">
    <location>
        <begin position="157"/>
        <end position="218"/>
    </location>
</feature>
<dbReference type="SUPFAM" id="SSF53098">
    <property type="entry name" value="Ribonuclease H-like"/>
    <property type="match status" value="1"/>
</dbReference>
<organism evidence="5 6">
    <name type="scientific">Tanacetum coccineum</name>
    <dbReference type="NCBI Taxonomy" id="301880"/>
    <lineage>
        <taxon>Eukaryota</taxon>
        <taxon>Viridiplantae</taxon>
        <taxon>Streptophyta</taxon>
        <taxon>Embryophyta</taxon>
        <taxon>Tracheophyta</taxon>
        <taxon>Spermatophyta</taxon>
        <taxon>Magnoliopsida</taxon>
        <taxon>eudicotyledons</taxon>
        <taxon>Gunneridae</taxon>
        <taxon>Pentapetalae</taxon>
        <taxon>asterids</taxon>
        <taxon>campanulids</taxon>
        <taxon>Asterales</taxon>
        <taxon>Asteraceae</taxon>
        <taxon>Asteroideae</taxon>
        <taxon>Anthemideae</taxon>
        <taxon>Anthemidinae</taxon>
        <taxon>Tanacetum</taxon>
    </lineage>
</organism>
<evidence type="ECO:0000256" key="1">
    <source>
        <dbReference type="ARBA" id="ARBA00022723"/>
    </source>
</evidence>
<dbReference type="Pfam" id="PF07727">
    <property type="entry name" value="RVT_2"/>
    <property type="match status" value="1"/>
</dbReference>
<dbReference type="InterPro" id="IPR001584">
    <property type="entry name" value="Integrase_cat-core"/>
</dbReference>
<evidence type="ECO:0000256" key="2">
    <source>
        <dbReference type="ARBA" id="ARBA00022801"/>
    </source>
</evidence>
<name>A0ABQ5FZL4_9ASTR</name>
<dbReference type="InterPro" id="IPR057670">
    <property type="entry name" value="SH3_retrovirus"/>
</dbReference>
<evidence type="ECO:0000313" key="6">
    <source>
        <dbReference type="Proteomes" id="UP001151760"/>
    </source>
</evidence>
<sequence length="713" mass="79864">MSAEQAFWLQLLNLISEQPVVQTTPVRTEDPSELPQVSMVKTSFQKLKNHLASFDKVVKVRTTPDAITEGSCGFEHTKEVFKQACFVNKKYFDIQKIEIFLDNDRLLEHIICQDVMNIVMHADSVTVNVEHADTLHEIVKHARALRPLDCDLDSVYSHKTQDSNKPVLPSTGMKSSTSASSSQPSGNTKNNRILRTTSRNLKNKVEVQPRSVKSNSNKNDHVIEPVCHANIKHTMLNTNSELTCVKCNQCMFDANHDVCFLEFVNDVNVHSKSKYAKRIKKKQTWKPTGKVFTDIGYKWKRTGQTFTIVGNPCPLTRFTSTKVEPLNENTLKSVTTPNPEIKIYRRKTKVAKSVNLSSEPIHLNATVRNIRTDNGTEFVNQTLRAYYENVGISHQTSVTRSPQQNGFVKRRNRTLVEVVRTMLIFSKSPKPDLPYLHVFGALCYPTNDSEDLGKLKPKADIGIFIGYAPAKKAYIIYNKRTRLIIETIHVTFDELTAMASEKFGSGPGPQLLIPGTLSLGLVPNLPSPTPYIPPTKRECDTLFQPMFGEYFNPLPSVASPVLAVVAPVPADSTGTPSSTSVDQDAPSPSTSQTPQETQNPLFPFGVEEEFHDIEVAHLDNDPFFGVPIPEPNSEESSSRDVIATNVKLDDLGGVLKNKARLVERGYRQEEGIDFEESFALAARLEAIRIFIAYDAYMNMIVYQMDVKTADDIK</sequence>
<dbReference type="Proteomes" id="UP001151760">
    <property type="component" value="Unassembled WGS sequence"/>
</dbReference>
<keyword evidence="6" id="KW-1185">Reference proteome</keyword>
<dbReference type="PANTHER" id="PTHR42648">
    <property type="entry name" value="TRANSPOSASE, PUTATIVE-RELATED"/>
    <property type="match status" value="1"/>
</dbReference>
<feature type="domain" description="Integrase catalytic" evidence="4">
    <location>
        <begin position="283"/>
        <end position="477"/>
    </location>
</feature>
<feature type="region of interest" description="Disordered" evidence="3">
    <location>
        <begin position="570"/>
        <end position="600"/>
    </location>
</feature>
<dbReference type="PROSITE" id="PS50994">
    <property type="entry name" value="INTEGRASE"/>
    <property type="match status" value="1"/>
</dbReference>
<dbReference type="Pfam" id="PF25597">
    <property type="entry name" value="SH3_retrovirus"/>
    <property type="match status" value="1"/>
</dbReference>
<reference evidence="5" key="1">
    <citation type="journal article" date="2022" name="Int. J. Mol. Sci.">
        <title>Draft Genome of Tanacetum Coccineum: Genomic Comparison of Closely Related Tanacetum-Family Plants.</title>
        <authorList>
            <person name="Yamashiro T."/>
            <person name="Shiraishi A."/>
            <person name="Nakayama K."/>
            <person name="Satake H."/>
        </authorList>
    </citation>
    <scope>NUCLEOTIDE SEQUENCE</scope>
</reference>
<feature type="compositionally biased region" description="Low complexity" evidence="3">
    <location>
        <begin position="169"/>
        <end position="186"/>
    </location>
</feature>
<keyword evidence="1" id="KW-0479">Metal-binding</keyword>